<keyword evidence="5" id="KW-1185">Reference proteome</keyword>
<dbReference type="OrthoDB" id="1577640at2759"/>
<dbReference type="SMART" id="SM00248">
    <property type="entry name" value="ANK"/>
    <property type="match status" value="3"/>
</dbReference>
<dbReference type="InterPro" id="IPR036770">
    <property type="entry name" value="Ankyrin_rpt-contain_sf"/>
</dbReference>
<dbReference type="Gene3D" id="1.25.40.20">
    <property type="entry name" value="Ankyrin repeat-containing domain"/>
    <property type="match status" value="1"/>
</dbReference>
<accession>A0A225ARX6</accession>
<feature type="repeat" description="ANK" evidence="3">
    <location>
        <begin position="83"/>
        <end position="115"/>
    </location>
</feature>
<protein>
    <submittedName>
        <fullName evidence="4">Uncharacterized protein</fullName>
    </submittedName>
</protein>
<dbReference type="GeneID" id="31007422"/>
<evidence type="ECO:0000256" key="1">
    <source>
        <dbReference type="ARBA" id="ARBA00022737"/>
    </source>
</evidence>
<sequence length="209" mass="22514">MCRFSFYELQLNSWDKAPIPLAQVNCKGDNLLVLATLAGCRPICGKLIQRNVDVNMQIGQYGSALAAAAAGGGEEHVKIKTGNYGSALAAAAQNGNLDTVKSLIEQGADVNLLLQTGLYGSALAAAAYWGQKEGAKSLMNAGAKLNLKLENGFHVSALHASQANIPWKIRNSFNGQEKRNEKELERDKLEVEELLRHAGAVDEEECYLV</sequence>
<dbReference type="STRING" id="1441469.A0A225ARX6"/>
<dbReference type="Pfam" id="PF12796">
    <property type="entry name" value="Ank_2"/>
    <property type="match status" value="1"/>
</dbReference>
<name>A0A225ARX6_TALAT</name>
<dbReference type="PANTHER" id="PTHR24173">
    <property type="entry name" value="ANKYRIN REPEAT CONTAINING"/>
    <property type="match status" value="1"/>
</dbReference>
<reference evidence="4 5" key="1">
    <citation type="submission" date="2015-06" db="EMBL/GenBank/DDBJ databases">
        <title>Talaromyces atroroseus IBT 11181 draft genome.</title>
        <authorList>
            <person name="Rasmussen K.B."/>
            <person name="Rasmussen S."/>
            <person name="Petersen B."/>
            <person name="Sicheritz-Ponten T."/>
            <person name="Mortensen U.H."/>
            <person name="Thrane U."/>
        </authorList>
    </citation>
    <scope>NUCLEOTIDE SEQUENCE [LARGE SCALE GENOMIC DNA]</scope>
    <source>
        <strain evidence="4 5">IBT 11181</strain>
    </source>
</reference>
<evidence type="ECO:0000256" key="3">
    <source>
        <dbReference type="PROSITE-ProRule" id="PRU00023"/>
    </source>
</evidence>
<dbReference type="Proteomes" id="UP000214365">
    <property type="component" value="Unassembled WGS sequence"/>
</dbReference>
<evidence type="ECO:0000313" key="5">
    <source>
        <dbReference type="Proteomes" id="UP000214365"/>
    </source>
</evidence>
<dbReference type="PROSITE" id="PS50297">
    <property type="entry name" value="ANK_REP_REGION"/>
    <property type="match status" value="1"/>
</dbReference>
<dbReference type="InterPro" id="IPR002110">
    <property type="entry name" value="Ankyrin_rpt"/>
</dbReference>
<dbReference type="PANTHER" id="PTHR24173:SF74">
    <property type="entry name" value="ANKYRIN REPEAT DOMAIN-CONTAINING PROTEIN 16"/>
    <property type="match status" value="1"/>
</dbReference>
<comment type="caution">
    <text evidence="4">The sequence shown here is derived from an EMBL/GenBank/DDBJ whole genome shotgun (WGS) entry which is preliminary data.</text>
</comment>
<dbReference type="PROSITE" id="PS50088">
    <property type="entry name" value="ANK_REPEAT"/>
    <property type="match status" value="1"/>
</dbReference>
<evidence type="ECO:0000313" key="4">
    <source>
        <dbReference type="EMBL" id="OKL57195.1"/>
    </source>
</evidence>
<dbReference type="AlphaFoldDB" id="A0A225ARX6"/>
<evidence type="ECO:0000256" key="2">
    <source>
        <dbReference type="ARBA" id="ARBA00023043"/>
    </source>
</evidence>
<keyword evidence="1" id="KW-0677">Repeat</keyword>
<keyword evidence="2 3" id="KW-0040">ANK repeat</keyword>
<organism evidence="4 5">
    <name type="scientific">Talaromyces atroroseus</name>
    <dbReference type="NCBI Taxonomy" id="1441469"/>
    <lineage>
        <taxon>Eukaryota</taxon>
        <taxon>Fungi</taxon>
        <taxon>Dikarya</taxon>
        <taxon>Ascomycota</taxon>
        <taxon>Pezizomycotina</taxon>
        <taxon>Eurotiomycetes</taxon>
        <taxon>Eurotiomycetidae</taxon>
        <taxon>Eurotiales</taxon>
        <taxon>Trichocomaceae</taxon>
        <taxon>Talaromyces</taxon>
        <taxon>Talaromyces sect. Trachyspermi</taxon>
    </lineage>
</organism>
<dbReference type="RefSeq" id="XP_020117316.1">
    <property type="nucleotide sequence ID" value="XM_020262585.1"/>
</dbReference>
<gene>
    <name evidence="4" type="ORF">UA08_07666</name>
</gene>
<dbReference type="EMBL" id="LFMY01000012">
    <property type="protein sequence ID" value="OKL57195.1"/>
    <property type="molecule type" value="Genomic_DNA"/>
</dbReference>
<proteinExistence type="predicted"/>
<dbReference type="SUPFAM" id="SSF48403">
    <property type="entry name" value="Ankyrin repeat"/>
    <property type="match status" value="1"/>
</dbReference>